<keyword evidence="6" id="KW-0762">Sugar transport</keyword>
<evidence type="ECO:0000256" key="8">
    <source>
        <dbReference type="ARBA" id="ARBA00022989"/>
    </source>
</evidence>
<feature type="transmembrane region" description="Helical" evidence="11">
    <location>
        <begin position="249"/>
        <end position="270"/>
    </location>
</feature>
<dbReference type="GO" id="GO:0055085">
    <property type="term" value="P:transmembrane transport"/>
    <property type="evidence" value="ECO:0007669"/>
    <property type="project" value="InterPro"/>
</dbReference>
<dbReference type="PANTHER" id="PTHR32243">
    <property type="entry name" value="MALTOSE TRANSPORT SYSTEM PERMEASE-RELATED"/>
    <property type="match status" value="1"/>
</dbReference>
<dbReference type="Pfam" id="PF00528">
    <property type="entry name" value="BPD_transp_1"/>
    <property type="match status" value="1"/>
</dbReference>
<evidence type="ECO:0000256" key="7">
    <source>
        <dbReference type="ARBA" id="ARBA00022692"/>
    </source>
</evidence>
<feature type="transmembrane region" description="Helical" evidence="11">
    <location>
        <begin position="80"/>
        <end position="105"/>
    </location>
</feature>
<keyword evidence="8 11" id="KW-1133">Transmembrane helix</keyword>
<evidence type="ECO:0000256" key="11">
    <source>
        <dbReference type="RuleBase" id="RU363032"/>
    </source>
</evidence>
<comment type="caution">
    <text evidence="13">The sequence shown here is derived from an EMBL/GenBank/DDBJ whole genome shotgun (WGS) entry which is preliminary data.</text>
</comment>
<evidence type="ECO:0000313" key="13">
    <source>
        <dbReference type="EMBL" id="TCN35704.1"/>
    </source>
</evidence>
<dbReference type="PANTHER" id="PTHR32243:SF50">
    <property type="entry name" value="MALTOSE_MALTODEXTRIN TRANSPORT SYSTEM PERMEASE PROTEIN MALG"/>
    <property type="match status" value="1"/>
</dbReference>
<evidence type="ECO:0000256" key="4">
    <source>
        <dbReference type="ARBA" id="ARBA00022448"/>
    </source>
</evidence>
<dbReference type="Proteomes" id="UP000295351">
    <property type="component" value="Unassembled WGS sequence"/>
</dbReference>
<dbReference type="EMBL" id="SLVX01000026">
    <property type="protein sequence ID" value="TCN35704.1"/>
    <property type="molecule type" value="Genomic_DNA"/>
</dbReference>
<gene>
    <name evidence="13" type="ORF">EV665_12626</name>
</gene>
<accession>A0A4R2CAD2</accession>
<dbReference type="PROSITE" id="PS50928">
    <property type="entry name" value="ABC_TM1"/>
    <property type="match status" value="1"/>
</dbReference>
<dbReference type="SUPFAM" id="SSF161098">
    <property type="entry name" value="MetI-like"/>
    <property type="match status" value="1"/>
</dbReference>
<feature type="transmembrane region" description="Helical" evidence="11">
    <location>
        <begin position="20"/>
        <end position="38"/>
    </location>
</feature>
<keyword evidence="4 11" id="KW-0813">Transport</keyword>
<evidence type="ECO:0000256" key="10">
    <source>
        <dbReference type="ARBA" id="ARBA00041109"/>
    </source>
</evidence>
<comment type="function">
    <text evidence="1">Part of the ABC transporter complex MalEFGK involved in maltose/maltodextrin import. Probably responsible for the translocation of the substrate across the membrane.</text>
</comment>
<proteinExistence type="inferred from homology"/>
<comment type="similarity">
    <text evidence="3">Belongs to the binding-protein-dependent transport system permease family. MalFG subfamily.</text>
</comment>
<keyword evidence="14" id="KW-1185">Reference proteome</keyword>
<protein>
    <recommendedName>
        <fullName evidence="10">Maltose/maltodextrin transport system permease protein MalG</fullName>
    </recommendedName>
</protein>
<dbReference type="InterPro" id="IPR000515">
    <property type="entry name" value="MetI-like"/>
</dbReference>
<evidence type="ECO:0000259" key="12">
    <source>
        <dbReference type="PROSITE" id="PS50928"/>
    </source>
</evidence>
<keyword evidence="9 11" id="KW-0472">Membrane</keyword>
<organism evidence="13 14">
    <name type="scientific">Shinella granuli</name>
    <dbReference type="NCBI Taxonomy" id="323621"/>
    <lineage>
        <taxon>Bacteria</taxon>
        <taxon>Pseudomonadati</taxon>
        <taxon>Pseudomonadota</taxon>
        <taxon>Alphaproteobacteria</taxon>
        <taxon>Hyphomicrobiales</taxon>
        <taxon>Rhizobiaceae</taxon>
        <taxon>Shinella</taxon>
    </lineage>
</organism>
<name>A0A4R2CAD2_SHIGR</name>
<feature type="transmembrane region" description="Helical" evidence="11">
    <location>
        <begin position="125"/>
        <end position="145"/>
    </location>
</feature>
<evidence type="ECO:0000256" key="9">
    <source>
        <dbReference type="ARBA" id="ARBA00023136"/>
    </source>
</evidence>
<evidence type="ECO:0000256" key="5">
    <source>
        <dbReference type="ARBA" id="ARBA00022475"/>
    </source>
</evidence>
<evidence type="ECO:0000256" key="6">
    <source>
        <dbReference type="ARBA" id="ARBA00022597"/>
    </source>
</evidence>
<evidence type="ECO:0000256" key="1">
    <source>
        <dbReference type="ARBA" id="ARBA00002264"/>
    </source>
</evidence>
<feature type="transmembrane region" description="Helical" evidence="11">
    <location>
        <begin position="152"/>
        <end position="171"/>
    </location>
</feature>
<evidence type="ECO:0000256" key="3">
    <source>
        <dbReference type="ARBA" id="ARBA00009047"/>
    </source>
</evidence>
<dbReference type="GO" id="GO:0005886">
    <property type="term" value="C:plasma membrane"/>
    <property type="evidence" value="ECO:0007669"/>
    <property type="project" value="UniProtKB-SubCell"/>
</dbReference>
<evidence type="ECO:0000256" key="2">
    <source>
        <dbReference type="ARBA" id="ARBA00004651"/>
    </source>
</evidence>
<dbReference type="CDD" id="cd06261">
    <property type="entry name" value="TM_PBP2"/>
    <property type="match status" value="1"/>
</dbReference>
<dbReference type="InterPro" id="IPR035906">
    <property type="entry name" value="MetI-like_sf"/>
</dbReference>
<dbReference type="Gene3D" id="1.10.3720.10">
    <property type="entry name" value="MetI-like"/>
    <property type="match status" value="1"/>
</dbReference>
<keyword evidence="7 11" id="KW-0812">Transmembrane</keyword>
<dbReference type="AlphaFoldDB" id="A0A4R2CAD2"/>
<evidence type="ECO:0000313" key="14">
    <source>
        <dbReference type="Proteomes" id="UP000295351"/>
    </source>
</evidence>
<reference evidence="13 14" key="1">
    <citation type="submission" date="2019-03" db="EMBL/GenBank/DDBJ databases">
        <title>Genomic Encyclopedia of Type Strains, Phase IV (KMG-IV): sequencing the most valuable type-strain genomes for metagenomic binning, comparative biology and taxonomic classification.</title>
        <authorList>
            <person name="Goeker M."/>
        </authorList>
    </citation>
    <scope>NUCLEOTIDE SEQUENCE [LARGE SCALE GENOMIC DNA]</scope>
    <source>
        <strain evidence="13 14">DSM 18401</strain>
    </source>
</reference>
<keyword evidence="5" id="KW-1003">Cell membrane</keyword>
<sequence length="285" mass="31909">MKKLSSMPESPSAPPVQRNWWVYVVLILVCVVNFLPYLRVVMTGFMDGATSSSATPIWFFTPSLEAFDYLIFEKGIMKNFFNSVVVSLASTFFSVTIGMFCAYALARYDFPGRDDVSFWVLTNRMMPPVAVLIPIFVTFQTAGLLDTLLGLIILYTAMQLPFVVWMLTGYFRDIPRRYEESAMVDGDTWFAAFRKVTLPIMAPSITATAIFVMILSWNEFAFATFLTSNQAKTMPPAIMAYSIGADIKWNVLGAAVVLITAPLILFVLLLQRQLISGLSQGVVRK</sequence>
<feature type="domain" description="ABC transmembrane type-1" evidence="12">
    <location>
        <begin position="80"/>
        <end position="270"/>
    </location>
</feature>
<dbReference type="RefSeq" id="WP_133036477.1">
    <property type="nucleotide sequence ID" value="NZ_BAABEI010000001.1"/>
</dbReference>
<dbReference type="InterPro" id="IPR050901">
    <property type="entry name" value="BP-dep_ABC_trans_perm"/>
</dbReference>
<comment type="subcellular location">
    <subcellularLocation>
        <location evidence="2 11">Cell membrane</location>
        <topology evidence="2 11">Multi-pass membrane protein</topology>
    </subcellularLocation>
</comment>